<comment type="caution">
    <text evidence="2">The sequence shown here is derived from an EMBL/GenBank/DDBJ whole genome shotgun (WGS) entry which is preliminary data.</text>
</comment>
<evidence type="ECO:0000313" key="2">
    <source>
        <dbReference type="EMBL" id="OGX91639.1"/>
    </source>
</evidence>
<keyword evidence="1" id="KW-0472">Membrane</keyword>
<feature type="transmembrane region" description="Helical" evidence="1">
    <location>
        <begin position="91"/>
        <end position="112"/>
    </location>
</feature>
<name>A0A1G1TL76_9BACT</name>
<keyword evidence="1" id="KW-0812">Transmembrane</keyword>
<dbReference type="EMBL" id="MDZA01000044">
    <property type="protein sequence ID" value="OGX91639.1"/>
    <property type="molecule type" value="Genomic_DNA"/>
</dbReference>
<feature type="transmembrane region" description="Helical" evidence="1">
    <location>
        <begin position="119"/>
        <end position="138"/>
    </location>
</feature>
<dbReference type="RefSeq" id="WP_070740932.1">
    <property type="nucleotide sequence ID" value="NZ_MDZA01000044.1"/>
</dbReference>
<proteinExistence type="predicted"/>
<sequence>MNITRQSLLLWWGLTVTGAYLLTEYFGRALHHAHAAILWTWAGAMLVPVVLSLLLGRRANALVWVWAGATVLAMVENFGAHAAESKPLMHFSFHTLWFLFGAAGFAYTAAVVDGSSRKGLYAGSALLNLVGAGLMLVNHELLEGYEFILLALIQGVPMLLDVPLRRQHEAQVG</sequence>
<keyword evidence="1" id="KW-1133">Transmembrane helix</keyword>
<dbReference type="AlphaFoldDB" id="A0A1G1TL76"/>
<feature type="transmembrane region" description="Helical" evidence="1">
    <location>
        <begin position="144"/>
        <end position="164"/>
    </location>
</feature>
<accession>A0A1G1TL76</accession>
<dbReference type="OrthoDB" id="881560at2"/>
<organism evidence="2 3">
    <name type="scientific">Hymenobacter coccineus</name>
    <dbReference type="NCBI Taxonomy" id="1908235"/>
    <lineage>
        <taxon>Bacteria</taxon>
        <taxon>Pseudomonadati</taxon>
        <taxon>Bacteroidota</taxon>
        <taxon>Cytophagia</taxon>
        <taxon>Cytophagales</taxon>
        <taxon>Hymenobacteraceae</taxon>
        <taxon>Hymenobacter</taxon>
    </lineage>
</organism>
<protein>
    <submittedName>
        <fullName evidence="2">Uncharacterized protein</fullName>
    </submittedName>
</protein>
<feature type="transmembrane region" description="Helical" evidence="1">
    <location>
        <begin position="7"/>
        <end position="27"/>
    </location>
</feature>
<gene>
    <name evidence="2" type="ORF">BEN49_04470</name>
</gene>
<feature type="transmembrane region" description="Helical" evidence="1">
    <location>
        <begin position="33"/>
        <end position="54"/>
    </location>
</feature>
<evidence type="ECO:0000256" key="1">
    <source>
        <dbReference type="SAM" id="Phobius"/>
    </source>
</evidence>
<dbReference type="Proteomes" id="UP000177506">
    <property type="component" value="Unassembled WGS sequence"/>
</dbReference>
<keyword evidence="3" id="KW-1185">Reference proteome</keyword>
<evidence type="ECO:0000313" key="3">
    <source>
        <dbReference type="Proteomes" id="UP000177506"/>
    </source>
</evidence>
<reference evidence="2 3" key="1">
    <citation type="submission" date="2016-08" db="EMBL/GenBank/DDBJ databases">
        <title>Hymenobacter coccineus sp. nov., Hymenobacter lapidarius sp. nov. and Hymenobacter glacialis sp. nov., isolated from Antarctic soil.</title>
        <authorList>
            <person name="Sedlacek I."/>
            <person name="Kralova S."/>
            <person name="Kyrova K."/>
            <person name="Maslanova I."/>
            <person name="Stankova E."/>
            <person name="Vrbovska V."/>
            <person name="Nemec M."/>
            <person name="Bartak M."/>
            <person name="Svec P."/>
            <person name="Busse H.-J."/>
            <person name="Pantucek R."/>
        </authorList>
    </citation>
    <scope>NUCLEOTIDE SEQUENCE [LARGE SCALE GENOMIC DNA]</scope>
    <source>
        <strain evidence="2 3">CCM 8649</strain>
    </source>
</reference>
<feature type="transmembrane region" description="Helical" evidence="1">
    <location>
        <begin position="61"/>
        <end position="79"/>
    </location>
</feature>